<keyword evidence="4 7" id="KW-0812">Transmembrane</keyword>
<keyword evidence="2 7" id="KW-0813">Transport</keyword>
<dbReference type="SUPFAM" id="SSF161098">
    <property type="entry name" value="MetI-like"/>
    <property type="match status" value="1"/>
</dbReference>
<feature type="transmembrane region" description="Helical" evidence="7">
    <location>
        <begin position="137"/>
        <end position="160"/>
    </location>
</feature>
<feature type="domain" description="ABC transmembrane type-1" evidence="8">
    <location>
        <begin position="69"/>
        <end position="260"/>
    </location>
</feature>
<dbReference type="PROSITE" id="PS50928">
    <property type="entry name" value="ABC_TM1"/>
    <property type="match status" value="1"/>
</dbReference>
<evidence type="ECO:0000313" key="9">
    <source>
        <dbReference type="EMBL" id="CQR53464.1"/>
    </source>
</evidence>
<feature type="transmembrane region" description="Helical" evidence="7">
    <location>
        <begin position="7"/>
        <end position="28"/>
    </location>
</feature>
<evidence type="ECO:0000259" key="8">
    <source>
        <dbReference type="PROSITE" id="PS50928"/>
    </source>
</evidence>
<evidence type="ECO:0000256" key="6">
    <source>
        <dbReference type="ARBA" id="ARBA00023136"/>
    </source>
</evidence>
<dbReference type="PANTHER" id="PTHR43744">
    <property type="entry name" value="ABC TRANSPORTER PERMEASE PROTEIN MG189-RELATED-RELATED"/>
    <property type="match status" value="1"/>
</dbReference>
<sequence>MAGKLPVYRLIVLLPLLIGVVLVMYPLFWMVSSSFKSYDEIFGAVWNLPSEWLFSNYVTAWTKGIGNYFMNSVIVTVSTIAGVVIIASLCAYGLSRFRFRYSKTLFMFVLGGMMLDPQVCLVPLYKLLQNLNIHNTYFALILPYIAFRLSIAVLLIRSYFLGIPKEIEESATMDGCSVFRTYLNIFLPMSLPIIMTTIILTSYYAWNEFLFSIIFIDSDKYRTIPAGLMNFKDALSTDWGVLLAGLVISSMPLIILFIFMQKYFIQGMSDGSVKG</sequence>
<evidence type="ECO:0000256" key="3">
    <source>
        <dbReference type="ARBA" id="ARBA00022475"/>
    </source>
</evidence>
<organism evidence="9 10">
    <name type="scientific">Paenibacillus riograndensis SBR5</name>
    <dbReference type="NCBI Taxonomy" id="1073571"/>
    <lineage>
        <taxon>Bacteria</taxon>
        <taxon>Bacillati</taxon>
        <taxon>Bacillota</taxon>
        <taxon>Bacilli</taxon>
        <taxon>Bacillales</taxon>
        <taxon>Paenibacillaceae</taxon>
        <taxon>Paenibacillus</taxon>
        <taxon>Paenibacillus sonchi group</taxon>
    </lineage>
</organism>
<dbReference type="GO" id="GO:0005886">
    <property type="term" value="C:plasma membrane"/>
    <property type="evidence" value="ECO:0007669"/>
    <property type="project" value="UniProtKB-SubCell"/>
</dbReference>
<dbReference type="InterPro" id="IPR035906">
    <property type="entry name" value="MetI-like_sf"/>
</dbReference>
<dbReference type="Pfam" id="PF00528">
    <property type="entry name" value="BPD_transp_1"/>
    <property type="match status" value="1"/>
</dbReference>
<dbReference type="InterPro" id="IPR000515">
    <property type="entry name" value="MetI-like"/>
</dbReference>
<accession>A0A0E4H8D2</accession>
<dbReference type="EMBL" id="LN831776">
    <property type="protein sequence ID" value="CQR53464.1"/>
    <property type="molecule type" value="Genomic_DNA"/>
</dbReference>
<keyword evidence="3" id="KW-1003">Cell membrane</keyword>
<dbReference type="CDD" id="cd06261">
    <property type="entry name" value="TM_PBP2"/>
    <property type="match status" value="1"/>
</dbReference>
<comment type="similarity">
    <text evidence="7">Belongs to the binding-protein-dependent transport system permease family.</text>
</comment>
<feature type="transmembrane region" description="Helical" evidence="7">
    <location>
        <begin position="104"/>
        <end position="125"/>
    </location>
</feature>
<dbReference type="Proteomes" id="UP000033163">
    <property type="component" value="Chromosome I"/>
</dbReference>
<reference evidence="10" key="1">
    <citation type="submission" date="2015-03" db="EMBL/GenBank/DDBJ databases">
        <authorList>
            <person name="Wibberg D."/>
        </authorList>
    </citation>
    <scope>NUCLEOTIDE SEQUENCE [LARGE SCALE GENOMIC DNA]</scope>
</reference>
<dbReference type="RefSeq" id="WP_020427623.1">
    <property type="nucleotide sequence ID" value="NZ_AGBD01000430.1"/>
</dbReference>
<protein>
    <submittedName>
        <fullName evidence="9">Putative ABC transporter permease protein YurM</fullName>
    </submittedName>
</protein>
<keyword evidence="6 7" id="KW-0472">Membrane</keyword>
<dbReference type="AlphaFoldDB" id="A0A0E4H8D2"/>
<dbReference type="PANTHER" id="PTHR43744:SF8">
    <property type="entry name" value="SN-GLYCEROL-3-PHOSPHATE TRANSPORT SYSTEM PERMEASE PROTEIN UGPE"/>
    <property type="match status" value="1"/>
</dbReference>
<proteinExistence type="inferred from homology"/>
<comment type="subcellular location">
    <subcellularLocation>
        <location evidence="1 7">Cell membrane</location>
        <topology evidence="1 7">Multi-pass membrane protein</topology>
    </subcellularLocation>
</comment>
<evidence type="ECO:0000256" key="2">
    <source>
        <dbReference type="ARBA" id="ARBA00022448"/>
    </source>
</evidence>
<dbReference type="HOGENOM" id="CLU_016047_1_2_9"/>
<evidence type="ECO:0000256" key="1">
    <source>
        <dbReference type="ARBA" id="ARBA00004651"/>
    </source>
</evidence>
<name>A0A0E4H8D2_9BACL</name>
<dbReference type="GO" id="GO:0055085">
    <property type="term" value="P:transmembrane transport"/>
    <property type="evidence" value="ECO:0007669"/>
    <property type="project" value="InterPro"/>
</dbReference>
<dbReference type="PATRIC" id="fig|1073571.4.peg.1440"/>
<feature type="transmembrane region" description="Helical" evidence="7">
    <location>
        <begin position="68"/>
        <end position="92"/>
    </location>
</feature>
<gene>
    <name evidence="9" type="primary">yurM</name>
    <name evidence="9" type="ORF">PRIO_1383</name>
</gene>
<dbReference type="Gene3D" id="1.10.3720.10">
    <property type="entry name" value="MetI-like"/>
    <property type="match status" value="1"/>
</dbReference>
<evidence type="ECO:0000256" key="4">
    <source>
        <dbReference type="ARBA" id="ARBA00022692"/>
    </source>
</evidence>
<keyword evidence="5 7" id="KW-1133">Transmembrane helix</keyword>
<evidence type="ECO:0000256" key="5">
    <source>
        <dbReference type="ARBA" id="ARBA00022989"/>
    </source>
</evidence>
<feature type="transmembrane region" description="Helical" evidence="7">
    <location>
        <begin position="181"/>
        <end position="206"/>
    </location>
</feature>
<evidence type="ECO:0000313" key="10">
    <source>
        <dbReference type="Proteomes" id="UP000033163"/>
    </source>
</evidence>
<evidence type="ECO:0000256" key="7">
    <source>
        <dbReference type="RuleBase" id="RU363032"/>
    </source>
</evidence>
<feature type="transmembrane region" description="Helical" evidence="7">
    <location>
        <begin position="239"/>
        <end position="259"/>
    </location>
</feature>
<dbReference type="KEGG" id="pri:PRIO_1383"/>
<dbReference type="STRING" id="483937.AMQ84_23110"/>